<dbReference type="EMBL" id="OX465084">
    <property type="protein sequence ID" value="CAI9296707.1"/>
    <property type="molecule type" value="Genomic_DNA"/>
</dbReference>
<dbReference type="AlphaFoldDB" id="A0AA35ZS55"/>
<dbReference type="InterPro" id="IPR011016">
    <property type="entry name" value="Znf_RING-CH"/>
</dbReference>
<organism evidence="6 7">
    <name type="scientific">Lactuca saligna</name>
    <name type="common">Willowleaf lettuce</name>
    <dbReference type="NCBI Taxonomy" id="75948"/>
    <lineage>
        <taxon>Eukaryota</taxon>
        <taxon>Viridiplantae</taxon>
        <taxon>Streptophyta</taxon>
        <taxon>Embryophyta</taxon>
        <taxon>Tracheophyta</taxon>
        <taxon>Spermatophyta</taxon>
        <taxon>Magnoliopsida</taxon>
        <taxon>eudicotyledons</taxon>
        <taxon>Gunneridae</taxon>
        <taxon>Pentapetalae</taxon>
        <taxon>asterids</taxon>
        <taxon>campanulids</taxon>
        <taxon>Asterales</taxon>
        <taxon>Asteraceae</taxon>
        <taxon>Cichorioideae</taxon>
        <taxon>Cichorieae</taxon>
        <taxon>Lactucinae</taxon>
        <taxon>Lactuca</taxon>
    </lineage>
</organism>
<dbReference type="PANTHER" id="PTHR47258">
    <property type="match status" value="1"/>
</dbReference>
<dbReference type="InterPro" id="IPR001841">
    <property type="entry name" value="Znf_RING"/>
</dbReference>
<keyword evidence="2 4" id="KW-0863">Zinc-finger</keyword>
<dbReference type="SMART" id="SM00184">
    <property type="entry name" value="RING"/>
    <property type="match status" value="1"/>
</dbReference>
<dbReference type="PROSITE" id="PS50089">
    <property type="entry name" value="ZF_RING_2"/>
    <property type="match status" value="1"/>
</dbReference>
<dbReference type="GO" id="GO:0008270">
    <property type="term" value="F:zinc ion binding"/>
    <property type="evidence" value="ECO:0007669"/>
    <property type="project" value="UniProtKB-KW"/>
</dbReference>
<evidence type="ECO:0000313" key="6">
    <source>
        <dbReference type="EMBL" id="CAI9296707.1"/>
    </source>
</evidence>
<evidence type="ECO:0000256" key="4">
    <source>
        <dbReference type="PROSITE-ProRule" id="PRU00175"/>
    </source>
</evidence>
<evidence type="ECO:0000256" key="3">
    <source>
        <dbReference type="ARBA" id="ARBA00022833"/>
    </source>
</evidence>
<keyword evidence="1" id="KW-0479">Metal-binding</keyword>
<dbReference type="InterPro" id="IPR044249">
    <property type="entry name" value="XERICO-like"/>
</dbReference>
<dbReference type="SUPFAM" id="SSF57850">
    <property type="entry name" value="RING/U-box"/>
    <property type="match status" value="1"/>
</dbReference>
<dbReference type="Pfam" id="PF13639">
    <property type="entry name" value="zf-RING_2"/>
    <property type="match status" value="1"/>
</dbReference>
<reference evidence="6" key="1">
    <citation type="submission" date="2023-04" db="EMBL/GenBank/DDBJ databases">
        <authorList>
            <person name="Vijverberg K."/>
            <person name="Xiong W."/>
            <person name="Schranz E."/>
        </authorList>
    </citation>
    <scope>NUCLEOTIDE SEQUENCE</scope>
</reference>
<dbReference type="Proteomes" id="UP001177003">
    <property type="component" value="Chromosome 8"/>
</dbReference>
<keyword evidence="7" id="KW-1185">Reference proteome</keyword>
<proteinExistence type="predicted"/>
<sequence>MTTQTLYISISMLMNTVQSHIVFVLWNLKWAWSFLLHLCFFQNQPHEISQRHQSSQMRFDRGSMEQVECVICLNIVREDDEIKELRCGHVFHNVCLERWLGFRNRTCPLCRESIGLCRVVSEHGHELLLFDFCSIGDSTDEGS</sequence>
<dbReference type="Gene3D" id="3.30.40.10">
    <property type="entry name" value="Zinc/RING finger domain, C3HC4 (zinc finger)"/>
    <property type="match status" value="1"/>
</dbReference>
<feature type="domain" description="RING-type" evidence="5">
    <location>
        <begin position="69"/>
        <end position="111"/>
    </location>
</feature>
<gene>
    <name evidence="6" type="ORF">LSALG_LOCUS35558</name>
</gene>
<dbReference type="PANTHER" id="PTHR47258:SF1">
    <property type="entry name" value="E3 UBIQUITIN-PROTEIN LIGASE XERICO-RELATED"/>
    <property type="match status" value="1"/>
</dbReference>
<keyword evidence="3" id="KW-0862">Zinc</keyword>
<name>A0AA35ZS55_LACSI</name>
<evidence type="ECO:0000256" key="2">
    <source>
        <dbReference type="ARBA" id="ARBA00022771"/>
    </source>
</evidence>
<evidence type="ECO:0000256" key="1">
    <source>
        <dbReference type="ARBA" id="ARBA00022723"/>
    </source>
</evidence>
<evidence type="ECO:0000313" key="7">
    <source>
        <dbReference type="Proteomes" id="UP001177003"/>
    </source>
</evidence>
<evidence type="ECO:0000259" key="5">
    <source>
        <dbReference type="PROSITE" id="PS50089"/>
    </source>
</evidence>
<accession>A0AA35ZS55</accession>
<protein>
    <recommendedName>
        <fullName evidence="5">RING-type domain-containing protein</fullName>
    </recommendedName>
</protein>
<dbReference type="SMART" id="SM00744">
    <property type="entry name" value="RINGv"/>
    <property type="match status" value="1"/>
</dbReference>
<dbReference type="InterPro" id="IPR013083">
    <property type="entry name" value="Znf_RING/FYVE/PHD"/>
</dbReference>